<feature type="compositionally biased region" description="Low complexity" evidence="1">
    <location>
        <begin position="234"/>
        <end position="248"/>
    </location>
</feature>
<dbReference type="Gene3D" id="1.20.5.170">
    <property type="match status" value="1"/>
</dbReference>
<feature type="compositionally biased region" description="Polar residues" evidence="1">
    <location>
        <begin position="171"/>
        <end position="194"/>
    </location>
</feature>
<dbReference type="PROSITE" id="PS50217">
    <property type="entry name" value="BZIP"/>
    <property type="match status" value="1"/>
</dbReference>
<evidence type="ECO:0000256" key="1">
    <source>
        <dbReference type="SAM" id="MobiDB-lite"/>
    </source>
</evidence>
<feature type="compositionally biased region" description="Polar residues" evidence="1">
    <location>
        <begin position="8"/>
        <end position="26"/>
    </location>
</feature>
<dbReference type="InterPro" id="IPR046347">
    <property type="entry name" value="bZIP_sf"/>
</dbReference>
<feature type="domain" description="BZIP" evidence="2">
    <location>
        <begin position="295"/>
        <end position="330"/>
    </location>
</feature>
<evidence type="ECO:0000259" key="2">
    <source>
        <dbReference type="PROSITE" id="PS50217"/>
    </source>
</evidence>
<accession>A0A7S2UCY7</accession>
<dbReference type="SMART" id="SM00338">
    <property type="entry name" value="BRLZ"/>
    <property type="match status" value="1"/>
</dbReference>
<name>A0A7S2UCY7_9STRA</name>
<feature type="compositionally biased region" description="Polar residues" evidence="1">
    <location>
        <begin position="249"/>
        <end position="259"/>
    </location>
</feature>
<gene>
    <name evidence="3" type="ORF">ASEP1449_LOCUS6371</name>
</gene>
<protein>
    <recommendedName>
        <fullName evidence="2">BZIP domain-containing protein</fullName>
    </recommendedName>
</protein>
<feature type="region of interest" description="Disordered" evidence="1">
    <location>
        <begin position="220"/>
        <end position="263"/>
    </location>
</feature>
<dbReference type="GO" id="GO:0003700">
    <property type="term" value="F:DNA-binding transcription factor activity"/>
    <property type="evidence" value="ECO:0007669"/>
    <property type="project" value="InterPro"/>
</dbReference>
<dbReference type="PROSITE" id="PS00036">
    <property type="entry name" value="BZIP_BASIC"/>
    <property type="match status" value="1"/>
</dbReference>
<reference evidence="3" key="1">
    <citation type="submission" date="2021-01" db="EMBL/GenBank/DDBJ databases">
        <authorList>
            <person name="Corre E."/>
            <person name="Pelletier E."/>
            <person name="Niang G."/>
            <person name="Scheremetjew M."/>
            <person name="Finn R."/>
            <person name="Kale V."/>
            <person name="Holt S."/>
            <person name="Cochrane G."/>
            <person name="Meng A."/>
            <person name="Brown T."/>
            <person name="Cohen L."/>
        </authorList>
    </citation>
    <scope>NUCLEOTIDE SEQUENCE</scope>
    <source>
        <strain evidence="3">CCMP2084</strain>
    </source>
</reference>
<dbReference type="CDD" id="cd14811">
    <property type="entry name" value="bZIP_u2"/>
    <property type="match status" value="1"/>
</dbReference>
<feature type="compositionally biased region" description="Low complexity" evidence="1">
    <location>
        <begin position="110"/>
        <end position="139"/>
    </location>
</feature>
<dbReference type="SUPFAM" id="SSF57959">
    <property type="entry name" value="Leucine zipper domain"/>
    <property type="match status" value="1"/>
</dbReference>
<dbReference type="InterPro" id="IPR004827">
    <property type="entry name" value="bZIP"/>
</dbReference>
<feature type="region of interest" description="Disordered" evidence="1">
    <location>
        <begin position="101"/>
        <end position="148"/>
    </location>
</feature>
<evidence type="ECO:0000313" key="3">
    <source>
        <dbReference type="EMBL" id="CAD9814546.1"/>
    </source>
</evidence>
<feature type="region of interest" description="Disordered" evidence="1">
    <location>
        <begin position="1"/>
        <end position="42"/>
    </location>
</feature>
<feature type="region of interest" description="Disordered" evidence="1">
    <location>
        <begin position="295"/>
        <end position="317"/>
    </location>
</feature>
<organism evidence="3">
    <name type="scientific">Attheya septentrionalis</name>
    <dbReference type="NCBI Taxonomy" id="420275"/>
    <lineage>
        <taxon>Eukaryota</taxon>
        <taxon>Sar</taxon>
        <taxon>Stramenopiles</taxon>
        <taxon>Ochrophyta</taxon>
        <taxon>Bacillariophyta</taxon>
        <taxon>Coscinodiscophyceae</taxon>
        <taxon>Chaetocerotophycidae</taxon>
        <taxon>Chaetocerotales</taxon>
        <taxon>Attheyaceae</taxon>
        <taxon>Attheya</taxon>
    </lineage>
</organism>
<feature type="region of interest" description="Disordered" evidence="1">
    <location>
        <begin position="171"/>
        <end position="197"/>
    </location>
</feature>
<proteinExistence type="predicted"/>
<dbReference type="EMBL" id="HBHQ01009433">
    <property type="protein sequence ID" value="CAD9814546.1"/>
    <property type="molecule type" value="Transcribed_RNA"/>
</dbReference>
<sequence>MYHPALNPQFSHGSSNNNDASSSRHSISAPMPSRVDSFSSSSSSLSSMAAAMGQGPASVLLLHRELRELQSKEQLPTPPPHASPISPAAMIGMIRGHETMMLPPPPRVPVPTTNTNTTKTSHNANDNNPTSNSSHTSSSAAYGKTQHQQHLEWIQSMNAMAMMANPFDVQQQQSQRYMDPRTYTTSTSGQQQMAHTIHPPPQQTYMGPGFTTHMSLSSQPLSIASHSHSHSHSHPQQQQMRNGNNGNRKSPTANSNNNMDHLMPSPALASAILMNAHPPNRGGYRMTQIPVAETAEKRARRLARNRESARQSRRRKKVLLSSLSDKVNKLHHAIDVERRNQLRSMEGGLRGHRQALIQQLNDTQTTTTQSYIQKPHSEALRTIVHDMGPNCTVRRSAAAFQYSALKQYILPKYQEYLLWLIQNDPSYLTAARDERTKGSKMLARVSSKQIGEDLSNAWKSEAKTSSCPPDQDGNRTNTLTCETSQATKFWPLVAYELSLSVDQEERLLIAHKRTRERPNVKKDCAQICAASTAASNMQTSMLFQCHTSSHRNETALLHILTPKQAIAFLQWFQQNKERCQSILKKKEFSSKDDGTSMDATNFKQEATSLNDICMQLNESLKRLNLTGN</sequence>
<dbReference type="Pfam" id="PF00170">
    <property type="entry name" value="bZIP_1"/>
    <property type="match status" value="1"/>
</dbReference>
<dbReference type="AlphaFoldDB" id="A0A7S2UCY7"/>